<protein>
    <submittedName>
        <fullName evidence="6">Uncharacterized protein</fullName>
    </submittedName>
</protein>
<dbReference type="Pfam" id="PF00447">
    <property type="entry name" value="HSF_DNA-bind"/>
    <property type="match status" value="1"/>
</dbReference>
<sequence length="306" mass="35868">MTSLISRYSKNTVRIAERFAELLFPEKLWYVVNDDDPMFKWTDDGASFTINETYFVENVLDIYPGFLQINLFANVRRLLREYGFMWDMEGEKYVFTHSNFVRGHPELVQNVTRWRTRRRSKTGRRTILHALPREQISPLTSQTVSKLDRSTKERIEMIVPKQTTKTKKFITIIKGRDLNSSIADNNDLSHNSAHLEQSRTTTTKNLIKSAGHANFPRNMSPPVSPTFASSQSNSKNYLCDAMQFTAVKNIAEERDPILEHHVWSALFDDFIQEYDHLQHPQPAEFRNSHPVSMFDNEEYIYEFEEM</sequence>
<evidence type="ECO:0000256" key="3">
    <source>
        <dbReference type="ARBA" id="ARBA00023125"/>
    </source>
</evidence>
<evidence type="ECO:0000256" key="4">
    <source>
        <dbReference type="ARBA" id="ARBA00023242"/>
    </source>
</evidence>
<accession>A0A8J1T780</accession>
<dbReference type="GO" id="GO:0043565">
    <property type="term" value="F:sequence-specific DNA binding"/>
    <property type="evidence" value="ECO:0007669"/>
    <property type="project" value="InterPro"/>
</dbReference>
<evidence type="ECO:0000256" key="2">
    <source>
        <dbReference type="ARBA" id="ARBA00006403"/>
    </source>
</evidence>
<comment type="similarity">
    <text evidence="2 5">Belongs to the HSF family.</text>
</comment>
<dbReference type="InterPro" id="IPR000232">
    <property type="entry name" value="HSF_DNA-bd"/>
</dbReference>
<dbReference type="Gene3D" id="1.10.10.10">
    <property type="entry name" value="Winged helix-like DNA-binding domain superfamily/Winged helix DNA-binding domain"/>
    <property type="match status" value="1"/>
</dbReference>
<dbReference type="InterPro" id="IPR036388">
    <property type="entry name" value="WH-like_DNA-bd_sf"/>
</dbReference>
<keyword evidence="7" id="KW-1185">Reference proteome</keyword>
<dbReference type="EMBL" id="CAIIXF020000005">
    <property type="protein sequence ID" value="CAH1783978.1"/>
    <property type="molecule type" value="Genomic_DNA"/>
</dbReference>
<dbReference type="Proteomes" id="UP000749559">
    <property type="component" value="Unassembled WGS sequence"/>
</dbReference>
<evidence type="ECO:0000256" key="5">
    <source>
        <dbReference type="RuleBase" id="RU004020"/>
    </source>
</evidence>
<reference evidence="6" key="1">
    <citation type="submission" date="2022-03" db="EMBL/GenBank/DDBJ databases">
        <authorList>
            <person name="Martin C."/>
        </authorList>
    </citation>
    <scope>NUCLEOTIDE SEQUENCE</scope>
</reference>
<dbReference type="SMART" id="SM00415">
    <property type="entry name" value="HSF"/>
    <property type="match status" value="1"/>
</dbReference>
<keyword evidence="3" id="KW-0238">DNA-binding</keyword>
<evidence type="ECO:0000313" key="6">
    <source>
        <dbReference type="EMBL" id="CAH1783978.1"/>
    </source>
</evidence>
<evidence type="ECO:0000313" key="7">
    <source>
        <dbReference type="Proteomes" id="UP000749559"/>
    </source>
</evidence>
<keyword evidence="4" id="KW-0539">Nucleus</keyword>
<dbReference type="GO" id="GO:0005634">
    <property type="term" value="C:nucleus"/>
    <property type="evidence" value="ECO:0007669"/>
    <property type="project" value="UniProtKB-SubCell"/>
</dbReference>
<comment type="subcellular location">
    <subcellularLocation>
        <location evidence="1">Nucleus</location>
    </subcellularLocation>
</comment>
<organism evidence="6 7">
    <name type="scientific">Owenia fusiformis</name>
    <name type="common">Polychaete worm</name>
    <dbReference type="NCBI Taxonomy" id="6347"/>
    <lineage>
        <taxon>Eukaryota</taxon>
        <taxon>Metazoa</taxon>
        <taxon>Spiralia</taxon>
        <taxon>Lophotrochozoa</taxon>
        <taxon>Annelida</taxon>
        <taxon>Polychaeta</taxon>
        <taxon>Sedentaria</taxon>
        <taxon>Canalipalpata</taxon>
        <taxon>Sabellida</taxon>
        <taxon>Oweniida</taxon>
        <taxon>Oweniidae</taxon>
        <taxon>Owenia</taxon>
    </lineage>
</organism>
<gene>
    <name evidence="6" type="ORF">OFUS_LOCUS10245</name>
</gene>
<dbReference type="GO" id="GO:0003700">
    <property type="term" value="F:DNA-binding transcription factor activity"/>
    <property type="evidence" value="ECO:0007669"/>
    <property type="project" value="InterPro"/>
</dbReference>
<proteinExistence type="inferred from homology"/>
<dbReference type="AlphaFoldDB" id="A0A8J1T780"/>
<dbReference type="SUPFAM" id="SSF46785">
    <property type="entry name" value="Winged helix' DNA-binding domain"/>
    <property type="match status" value="1"/>
</dbReference>
<dbReference type="InterPro" id="IPR036390">
    <property type="entry name" value="WH_DNA-bd_sf"/>
</dbReference>
<name>A0A8J1T780_OWEFU</name>
<evidence type="ECO:0000256" key="1">
    <source>
        <dbReference type="ARBA" id="ARBA00004123"/>
    </source>
</evidence>
<dbReference type="OrthoDB" id="6151152at2759"/>
<comment type="caution">
    <text evidence="6">The sequence shown here is derived from an EMBL/GenBank/DDBJ whole genome shotgun (WGS) entry which is preliminary data.</text>
</comment>